<dbReference type="InterPro" id="IPR001478">
    <property type="entry name" value="PDZ"/>
</dbReference>
<feature type="compositionally biased region" description="Polar residues" evidence="3">
    <location>
        <begin position="319"/>
        <end position="332"/>
    </location>
</feature>
<dbReference type="Gene3D" id="2.40.10.120">
    <property type="match status" value="1"/>
</dbReference>
<dbReference type="GO" id="GO:0006508">
    <property type="term" value="P:proteolysis"/>
    <property type="evidence" value="ECO:0007669"/>
    <property type="project" value="UniProtKB-KW"/>
</dbReference>
<accession>A0AAE9YCV4</accession>
<dbReference type="InterPro" id="IPR036034">
    <property type="entry name" value="PDZ_sf"/>
</dbReference>
<keyword evidence="2" id="KW-0378">Hydrolase</keyword>
<dbReference type="SMART" id="SM00228">
    <property type="entry name" value="PDZ"/>
    <property type="match status" value="1"/>
</dbReference>
<dbReference type="InterPro" id="IPR001940">
    <property type="entry name" value="Peptidase_S1C"/>
</dbReference>
<dbReference type="EMBL" id="CP116942">
    <property type="protein sequence ID" value="WCO65456.1"/>
    <property type="molecule type" value="Genomic_DNA"/>
</dbReference>
<feature type="region of interest" description="Disordered" evidence="3">
    <location>
        <begin position="307"/>
        <end position="332"/>
    </location>
</feature>
<gene>
    <name evidence="5" type="ORF">PO878_13215</name>
</gene>
<feature type="compositionally biased region" description="Low complexity" evidence="3">
    <location>
        <begin position="21"/>
        <end position="37"/>
    </location>
</feature>
<reference evidence="5" key="1">
    <citation type="submission" date="2023-01" db="EMBL/GenBank/DDBJ databases">
        <title>The diversity of Class Acidimicrobiia in South China Sea sediment environments and the proposal of Iamia marina sp. nov., a novel species of the genus Iamia.</title>
        <authorList>
            <person name="He Y."/>
            <person name="Tian X."/>
        </authorList>
    </citation>
    <scope>NUCLEOTIDE SEQUENCE</scope>
    <source>
        <strain evidence="5">DSM 19957</strain>
    </source>
</reference>
<dbReference type="PANTHER" id="PTHR43343:SF3">
    <property type="entry name" value="PROTEASE DO-LIKE 8, CHLOROPLASTIC"/>
    <property type="match status" value="1"/>
</dbReference>
<dbReference type="SUPFAM" id="SSF50494">
    <property type="entry name" value="Trypsin-like serine proteases"/>
    <property type="match status" value="1"/>
</dbReference>
<dbReference type="PANTHER" id="PTHR43343">
    <property type="entry name" value="PEPTIDASE S12"/>
    <property type="match status" value="1"/>
</dbReference>
<dbReference type="SUPFAM" id="SSF50156">
    <property type="entry name" value="PDZ domain-like"/>
    <property type="match status" value="1"/>
</dbReference>
<evidence type="ECO:0000259" key="4">
    <source>
        <dbReference type="PROSITE" id="PS50106"/>
    </source>
</evidence>
<dbReference type="KEGG" id="ima:PO878_13215"/>
<sequence length="332" mass="32315">MAVLAVGSFVAGQALRDDGSPEAVTSATSVTTAPAVPGRASSDGDEPVAAVASALSPAVVQIETGSGLGSGFVYDADQGLILTAAHVVEGATDVTLRLADGRTADGTVVGTDAGSDIAVLRTDADGLTAASLALGEAPEVGQLAVAIGSPFGLDQTVTSGIVSAVGRTVETPGGAVAMVQTDAPINSGNSGGALADRDGRVIGVNDSIASKSGGNVGIGFAIPIDTAKQIADQLVAGEPIASGYLGVSAGDVTDGSVRGAQVVQVEPGGPADEAGLETGDVITSVDDDAITSSADLVAAVRSRAPDTEVALTVDRQGDQSEVTVTLGQSPSR</sequence>
<evidence type="ECO:0000256" key="3">
    <source>
        <dbReference type="SAM" id="MobiDB-lite"/>
    </source>
</evidence>
<proteinExistence type="predicted"/>
<protein>
    <submittedName>
        <fullName evidence="5">Trypsin-like peptidase domain-containing protein</fullName>
    </submittedName>
</protein>
<dbReference type="PRINTS" id="PR00834">
    <property type="entry name" value="PROTEASES2C"/>
</dbReference>
<evidence type="ECO:0000313" key="6">
    <source>
        <dbReference type="Proteomes" id="UP001216390"/>
    </source>
</evidence>
<dbReference type="InterPro" id="IPR051201">
    <property type="entry name" value="Chloro_Bact_Ser_Proteases"/>
</dbReference>
<dbReference type="RefSeq" id="WP_272734981.1">
    <property type="nucleotide sequence ID" value="NZ_CP116942.1"/>
</dbReference>
<dbReference type="GO" id="GO:0004252">
    <property type="term" value="F:serine-type endopeptidase activity"/>
    <property type="evidence" value="ECO:0007669"/>
    <property type="project" value="InterPro"/>
</dbReference>
<dbReference type="PROSITE" id="PS50106">
    <property type="entry name" value="PDZ"/>
    <property type="match status" value="1"/>
</dbReference>
<keyword evidence="1" id="KW-0645">Protease</keyword>
<evidence type="ECO:0000256" key="2">
    <source>
        <dbReference type="ARBA" id="ARBA00022801"/>
    </source>
</evidence>
<dbReference type="Proteomes" id="UP001216390">
    <property type="component" value="Chromosome"/>
</dbReference>
<dbReference type="Gene3D" id="2.30.42.10">
    <property type="match status" value="1"/>
</dbReference>
<dbReference type="Pfam" id="PF13180">
    <property type="entry name" value="PDZ_2"/>
    <property type="match status" value="1"/>
</dbReference>
<dbReference type="InterPro" id="IPR009003">
    <property type="entry name" value="Peptidase_S1_PA"/>
</dbReference>
<evidence type="ECO:0000256" key="1">
    <source>
        <dbReference type="ARBA" id="ARBA00022670"/>
    </source>
</evidence>
<dbReference type="Pfam" id="PF13365">
    <property type="entry name" value="Trypsin_2"/>
    <property type="match status" value="1"/>
</dbReference>
<evidence type="ECO:0000313" key="5">
    <source>
        <dbReference type="EMBL" id="WCO65456.1"/>
    </source>
</evidence>
<name>A0AAE9YCV4_9ACTN</name>
<keyword evidence="6" id="KW-1185">Reference proteome</keyword>
<feature type="region of interest" description="Disordered" evidence="3">
    <location>
        <begin position="17"/>
        <end position="44"/>
    </location>
</feature>
<organism evidence="5 6">
    <name type="scientific">Iamia majanohamensis</name>
    <dbReference type="NCBI Taxonomy" id="467976"/>
    <lineage>
        <taxon>Bacteria</taxon>
        <taxon>Bacillati</taxon>
        <taxon>Actinomycetota</taxon>
        <taxon>Acidimicrobiia</taxon>
        <taxon>Acidimicrobiales</taxon>
        <taxon>Iamiaceae</taxon>
        <taxon>Iamia</taxon>
    </lineage>
</organism>
<dbReference type="AlphaFoldDB" id="A0AAE9YCV4"/>
<feature type="domain" description="PDZ" evidence="4">
    <location>
        <begin position="234"/>
        <end position="317"/>
    </location>
</feature>